<feature type="transmembrane region" description="Helical" evidence="6">
    <location>
        <begin position="246"/>
        <end position="263"/>
    </location>
</feature>
<dbReference type="PRINTS" id="PR00758">
    <property type="entry name" value="ARSENICPUMP"/>
</dbReference>
<evidence type="ECO:0000256" key="1">
    <source>
        <dbReference type="ARBA" id="ARBA00004651"/>
    </source>
</evidence>
<accession>A0A401JZI9</accession>
<dbReference type="InterPro" id="IPR000802">
    <property type="entry name" value="Arsenical_pump_ArsB"/>
</dbReference>
<keyword evidence="8" id="KW-1185">Reference proteome</keyword>
<feature type="transmembrane region" description="Helical" evidence="6">
    <location>
        <begin position="93"/>
        <end position="123"/>
    </location>
</feature>
<gene>
    <name evidence="7" type="ORF">SFMTTN_2864</name>
</gene>
<dbReference type="GO" id="GO:0008490">
    <property type="term" value="F:arsenite secondary active transmembrane transporter activity"/>
    <property type="evidence" value="ECO:0007669"/>
    <property type="project" value="TreeGrafter"/>
</dbReference>
<keyword evidence="2" id="KW-1003">Cell membrane</keyword>
<evidence type="ECO:0000256" key="6">
    <source>
        <dbReference type="SAM" id="Phobius"/>
    </source>
</evidence>
<dbReference type="RefSeq" id="WP_124705812.1">
    <property type="nucleotide sequence ID" value="NZ_BGOW01000033.1"/>
</dbReference>
<evidence type="ECO:0000256" key="2">
    <source>
        <dbReference type="ARBA" id="ARBA00022475"/>
    </source>
</evidence>
<evidence type="ECO:0000313" key="8">
    <source>
        <dbReference type="Proteomes" id="UP000286806"/>
    </source>
</evidence>
<dbReference type="NCBIfam" id="TIGR00935">
    <property type="entry name" value="2a45"/>
    <property type="match status" value="1"/>
</dbReference>
<keyword evidence="5 6" id="KW-0472">Membrane</keyword>
<protein>
    <submittedName>
        <fullName evidence="7">Arsenic efflux pump protein</fullName>
    </submittedName>
</protein>
<evidence type="ECO:0000256" key="4">
    <source>
        <dbReference type="ARBA" id="ARBA00022989"/>
    </source>
</evidence>
<feature type="transmembrane region" description="Helical" evidence="6">
    <location>
        <begin position="27"/>
        <end position="46"/>
    </location>
</feature>
<name>A0A401JZI9_9PROT</name>
<keyword evidence="4 6" id="KW-1133">Transmembrane helix</keyword>
<dbReference type="GO" id="GO:0005886">
    <property type="term" value="C:plasma membrane"/>
    <property type="evidence" value="ECO:0007669"/>
    <property type="project" value="UniProtKB-SubCell"/>
</dbReference>
<sequence length="437" mass="46279">MLVALLIFLVTLALVIRQPKGLGIGTAAWLGAGAALLAGTVSLTDIPTVWHIVWDATFTLIALILISLILDAAGFFEWSALHVARWAQGSGRALFVLIVLLGSVIAALFANDGAVLILTPLVVEMLRALRFSPPAMLAFVMAAGFVSDSASLPFKISNLVNIVAANYAGIGFADYAAVMGVVNLVSVAASLLVLAWYFRRDVPPAYDAAQLADPAGVIRDPFVFRAGWVVLPSLLVGYFLSQRWGVPTSLITGAGALLLMLAAGREHLLRRQPNAVIPVWTILRGAPWQVVVFSLGMYLVVYGLGDHGLTAGLSHALEWLASYGLTAATLGTGFMMAALSALMNNMPAVLAGSLAVAHAQVDPAIREAMVYANIVGCDLGPKITPIGSLATLLWLHVLAQRGMTIGWGQYFRIGIVLTVPVLFATLFALAGWLSFLR</sequence>
<dbReference type="Pfam" id="PF02040">
    <property type="entry name" value="ArsB"/>
    <property type="match status" value="1"/>
</dbReference>
<feature type="transmembrane region" description="Helical" evidence="6">
    <location>
        <begin position="135"/>
        <end position="156"/>
    </location>
</feature>
<dbReference type="EMBL" id="BGOW01000033">
    <property type="protein sequence ID" value="GCB02048.1"/>
    <property type="molecule type" value="Genomic_DNA"/>
</dbReference>
<dbReference type="GO" id="GO:0042960">
    <property type="term" value="F:antimonite secondary active transmembrane transporter activity"/>
    <property type="evidence" value="ECO:0007669"/>
    <property type="project" value="TreeGrafter"/>
</dbReference>
<dbReference type="NCBIfam" id="NF011980">
    <property type="entry name" value="PRK15445.1"/>
    <property type="match status" value="1"/>
</dbReference>
<dbReference type="Proteomes" id="UP000286806">
    <property type="component" value="Unassembled WGS sequence"/>
</dbReference>
<keyword evidence="3 6" id="KW-0812">Transmembrane</keyword>
<dbReference type="CDD" id="cd01118">
    <property type="entry name" value="ArsB_permease"/>
    <property type="match status" value="1"/>
</dbReference>
<reference evidence="7 8" key="1">
    <citation type="journal article" date="2019" name="Front. Microbiol.">
        <title>Genomes of Neutrophilic Sulfur-Oxidizing Chemolithoautotrophs Representing 9 Proteobacterial Species From 8 Genera.</title>
        <authorList>
            <person name="Watanabe T."/>
            <person name="Kojima H."/>
            <person name="Umezawa K."/>
            <person name="Hori C."/>
            <person name="Takasuka T.E."/>
            <person name="Kato Y."/>
            <person name="Fukui M."/>
        </authorList>
    </citation>
    <scope>NUCLEOTIDE SEQUENCE [LARGE SCALE GENOMIC DNA]</scope>
    <source>
        <strain evidence="7 8">TTN</strain>
    </source>
</reference>
<dbReference type="AlphaFoldDB" id="A0A401JZI9"/>
<feature type="transmembrane region" description="Helical" evidence="6">
    <location>
        <begin position="58"/>
        <end position="81"/>
    </location>
</feature>
<comment type="caution">
    <text evidence="7">The sequence shown here is derived from an EMBL/GenBank/DDBJ whole genome shotgun (WGS) entry which is preliminary data.</text>
</comment>
<feature type="transmembrane region" description="Helical" evidence="6">
    <location>
        <begin position="320"/>
        <end position="342"/>
    </location>
</feature>
<dbReference type="PANTHER" id="PTHR43302:SF5">
    <property type="entry name" value="TRANSPORTER ARSB-RELATED"/>
    <property type="match status" value="1"/>
</dbReference>
<evidence type="ECO:0000256" key="5">
    <source>
        <dbReference type="ARBA" id="ARBA00023136"/>
    </source>
</evidence>
<dbReference type="OrthoDB" id="9774335at2"/>
<evidence type="ECO:0000256" key="3">
    <source>
        <dbReference type="ARBA" id="ARBA00022692"/>
    </source>
</evidence>
<feature type="transmembrane region" description="Helical" evidence="6">
    <location>
        <begin position="275"/>
        <end position="300"/>
    </location>
</feature>
<feature type="transmembrane region" description="Helical" evidence="6">
    <location>
        <begin position="410"/>
        <end position="435"/>
    </location>
</feature>
<proteinExistence type="predicted"/>
<feature type="transmembrane region" description="Helical" evidence="6">
    <location>
        <begin position="176"/>
        <end position="198"/>
    </location>
</feature>
<organism evidence="7 8">
    <name type="scientific">Sulfuriferula multivorans</name>
    <dbReference type="NCBI Taxonomy" id="1559896"/>
    <lineage>
        <taxon>Bacteria</taxon>
        <taxon>Pseudomonadati</taxon>
        <taxon>Pseudomonadota</taxon>
        <taxon>Betaproteobacteria</taxon>
        <taxon>Nitrosomonadales</taxon>
        <taxon>Sulfuricellaceae</taxon>
        <taxon>Sulfuriferula</taxon>
    </lineage>
</organism>
<evidence type="ECO:0000313" key="7">
    <source>
        <dbReference type="EMBL" id="GCB02048.1"/>
    </source>
</evidence>
<dbReference type="PANTHER" id="PTHR43302">
    <property type="entry name" value="TRANSPORTER ARSB-RELATED"/>
    <property type="match status" value="1"/>
</dbReference>
<comment type="subcellular location">
    <subcellularLocation>
        <location evidence="1">Cell membrane</location>
        <topology evidence="1">Multi-pass membrane protein</topology>
    </subcellularLocation>
</comment>